<evidence type="ECO:0000313" key="4">
    <source>
        <dbReference type="Proteomes" id="UP000231693"/>
    </source>
</evidence>
<dbReference type="PROSITE" id="PS50035">
    <property type="entry name" value="PLD"/>
    <property type="match status" value="2"/>
</dbReference>
<evidence type="ECO:0000259" key="2">
    <source>
        <dbReference type="PROSITE" id="PS50035"/>
    </source>
</evidence>
<dbReference type="InterPro" id="IPR025202">
    <property type="entry name" value="PLD-like_dom"/>
</dbReference>
<feature type="domain" description="PLD phosphodiesterase" evidence="2">
    <location>
        <begin position="341"/>
        <end position="368"/>
    </location>
</feature>
<dbReference type="PANTHER" id="PTHR21248">
    <property type="entry name" value="CARDIOLIPIN SYNTHASE"/>
    <property type="match status" value="1"/>
</dbReference>
<protein>
    <submittedName>
        <fullName evidence="3">Cardiolipin synthase</fullName>
    </submittedName>
</protein>
<dbReference type="GO" id="GO:0032049">
    <property type="term" value="P:cardiolipin biosynthetic process"/>
    <property type="evidence" value="ECO:0007669"/>
    <property type="project" value="UniProtKB-ARBA"/>
</dbReference>
<reference evidence="3 4" key="1">
    <citation type="submission" date="2017-11" db="EMBL/GenBank/DDBJ databases">
        <title>Genomic Encyclopedia of Archaeal and Bacterial Type Strains, Phase II (KMG-II): From Individual Species to Whole Genera.</title>
        <authorList>
            <person name="Goeker M."/>
        </authorList>
    </citation>
    <scope>NUCLEOTIDE SEQUENCE [LARGE SCALE GENOMIC DNA]</scope>
    <source>
        <strain evidence="3 4">DSM 25478</strain>
    </source>
</reference>
<keyword evidence="1" id="KW-1133">Transmembrane helix</keyword>
<keyword evidence="1" id="KW-0472">Membrane</keyword>
<dbReference type="InterPro" id="IPR001736">
    <property type="entry name" value="PLipase_D/transphosphatidylase"/>
</dbReference>
<dbReference type="CDD" id="cd09159">
    <property type="entry name" value="PLDc_ybhO_like_2"/>
    <property type="match status" value="1"/>
</dbReference>
<dbReference type="SUPFAM" id="SSF56024">
    <property type="entry name" value="Phospholipase D/nuclease"/>
    <property type="match status" value="2"/>
</dbReference>
<comment type="caution">
    <text evidence="3">The sequence shown here is derived from an EMBL/GenBank/DDBJ whole genome shotgun (WGS) entry which is preliminary data.</text>
</comment>
<dbReference type="CDD" id="cd09110">
    <property type="entry name" value="PLDc_CLS_1"/>
    <property type="match status" value="1"/>
</dbReference>
<keyword evidence="1" id="KW-0812">Transmembrane</keyword>
<feature type="domain" description="PLD phosphodiesterase" evidence="2">
    <location>
        <begin position="173"/>
        <end position="200"/>
    </location>
</feature>
<proteinExistence type="predicted"/>
<keyword evidence="4" id="KW-1185">Reference proteome</keyword>
<dbReference type="Proteomes" id="UP000231693">
    <property type="component" value="Unassembled WGS sequence"/>
</dbReference>
<dbReference type="EMBL" id="PGFE01000002">
    <property type="protein sequence ID" value="PJJ74242.1"/>
    <property type="molecule type" value="Genomic_DNA"/>
</dbReference>
<evidence type="ECO:0000313" key="3">
    <source>
        <dbReference type="EMBL" id="PJJ74242.1"/>
    </source>
</evidence>
<feature type="transmembrane region" description="Helical" evidence="1">
    <location>
        <begin position="26"/>
        <end position="47"/>
    </location>
</feature>
<organism evidence="3 4">
    <name type="scientific">Sediminihabitans luteus</name>
    <dbReference type="NCBI Taxonomy" id="1138585"/>
    <lineage>
        <taxon>Bacteria</taxon>
        <taxon>Bacillati</taxon>
        <taxon>Actinomycetota</taxon>
        <taxon>Actinomycetes</taxon>
        <taxon>Micrococcales</taxon>
        <taxon>Cellulomonadaceae</taxon>
        <taxon>Sediminihabitans</taxon>
    </lineage>
</organism>
<dbReference type="Pfam" id="PF13091">
    <property type="entry name" value="PLDc_2"/>
    <property type="match status" value="2"/>
</dbReference>
<dbReference type="PANTHER" id="PTHR21248:SF22">
    <property type="entry name" value="PHOSPHOLIPASE D"/>
    <property type="match status" value="1"/>
</dbReference>
<evidence type="ECO:0000256" key="1">
    <source>
        <dbReference type="SAM" id="Phobius"/>
    </source>
</evidence>
<gene>
    <name evidence="3" type="ORF">CLV28_1736</name>
</gene>
<dbReference type="RefSeq" id="WP_239073204.1">
    <property type="nucleotide sequence ID" value="NZ_BOOX01000006.1"/>
</dbReference>
<accession>A0A2M9CQN9</accession>
<dbReference type="SMART" id="SM00155">
    <property type="entry name" value="PLDc"/>
    <property type="match status" value="2"/>
</dbReference>
<sequence length="428" mass="47692">MPDDYLASLLPTITPGRPLTERARKVVTRTALVAAAVPFAVAGAITVSDMIRRRSRPLSGKFPITPPSDTNVGDNSARVYTYGEDLFADMLAAIRGAQRTVMIESYIWKDDQVGREFKDAIEDAAARGVDVFVVYDGFANLVVPRKFLTFSPQVHVIRFPVFRPGILALNVRKSGRDHRKILVVDDEVGFVGGYNIGADYANQWRDTHCRLTGPAVWELRNAFVDFWNVNRDATQPPLEDPGSPVWDPHVRAARNAPAHLTFPIRNMYLDAIDRSTDRISITQAYFIPDAEILDGLLVAAARGVDVRVVVPERSNHVLADWLSRGHFTTLLDGGVRIFLFRDAMVHAKTMTIDGAWTTIGTANIDRLSLTGNYEVNIEIVDEGLAARMQDVFDTDLTNCRELTLDEWVSRPVVAKLSEISLRPLRPLL</sequence>
<dbReference type="GO" id="GO:0030572">
    <property type="term" value="F:phosphatidyltransferase activity"/>
    <property type="evidence" value="ECO:0007669"/>
    <property type="project" value="UniProtKB-ARBA"/>
</dbReference>
<dbReference type="Gene3D" id="3.30.870.10">
    <property type="entry name" value="Endonuclease Chain A"/>
    <property type="match status" value="2"/>
</dbReference>
<name>A0A2M9CQN9_9CELL</name>
<dbReference type="AlphaFoldDB" id="A0A2M9CQN9"/>